<feature type="transmembrane region" description="Helical" evidence="1">
    <location>
        <begin position="121"/>
        <end position="144"/>
    </location>
</feature>
<keyword evidence="1" id="KW-0472">Membrane</keyword>
<feature type="transmembrane region" description="Helical" evidence="1">
    <location>
        <begin position="156"/>
        <end position="176"/>
    </location>
</feature>
<reference evidence="2 3" key="1">
    <citation type="submission" date="2019-11" db="EMBL/GenBank/DDBJ databases">
        <title>Genome sequences of 17 halophilic strains isolated from different environments.</title>
        <authorList>
            <person name="Furrow R.E."/>
        </authorList>
    </citation>
    <scope>NUCLEOTIDE SEQUENCE [LARGE SCALE GENOMIC DNA]</scope>
    <source>
        <strain evidence="2 3">22517_05_Cabo</strain>
    </source>
</reference>
<dbReference type="AlphaFoldDB" id="A0A6B1IL11"/>
<organism evidence="2 3">
    <name type="scientific">Halorubrum distributum</name>
    <dbReference type="NCBI Taxonomy" id="29283"/>
    <lineage>
        <taxon>Archaea</taxon>
        <taxon>Methanobacteriati</taxon>
        <taxon>Methanobacteriota</taxon>
        <taxon>Stenosarchaea group</taxon>
        <taxon>Halobacteria</taxon>
        <taxon>Halobacteriales</taxon>
        <taxon>Haloferacaceae</taxon>
        <taxon>Halorubrum</taxon>
        <taxon>Halorubrum distributum group</taxon>
    </lineage>
</organism>
<proteinExistence type="predicted"/>
<evidence type="ECO:0000256" key="1">
    <source>
        <dbReference type="SAM" id="Phobius"/>
    </source>
</evidence>
<comment type="caution">
    <text evidence="2">The sequence shown here is derived from an EMBL/GenBank/DDBJ whole genome shotgun (WGS) entry which is preliminary data.</text>
</comment>
<dbReference type="Proteomes" id="UP000460194">
    <property type="component" value="Unassembled WGS sequence"/>
</dbReference>
<name>A0A6B1IL11_9EURY</name>
<dbReference type="EMBL" id="WMEO01000008">
    <property type="protein sequence ID" value="MYL16420.1"/>
    <property type="molecule type" value="Genomic_DNA"/>
</dbReference>
<sequence length="199" mass="22369">MTKTLEKLQETYSRGDQQVKRDIGRFIYERPAQWIPRQTLVDYFDIDESGVSRHVEHLYEDEFIQKKKEDGQSYVQWNGRGAGGFGYWLRQIIPSQMWSAGSELRPLLTIDRLGGAYLPTILFVILFFVGIVTALSAIVVSYFPSNSVLGFSAGNLVFLTGAITVTASLSLVLGIVGRVLEMALYRVWNYITGSVQSEG</sequence>
<dbReference type="RefSeq" id="WP_152418621.1">
    <property type="nucleotide sequence ID" value="NZ_WMEO01000008.1"/>
</dbReference>
<gene>
    <name evidence="2" type="ORF">GLW36_07120</name>
</gene>
<protein>
    <submittedName>
        <fullName evidence="2">Uncharacterized protein</fullName>
    </submittedName>
</protein>
<keyword evidence="1" id="KW-0812">Transmembrane</keyword>
<keyword evidence="1" id="KW-1133">Transmembrane helix</keyword>
<accession>A0A6B1IL11</accession>
<evidence type="ECO:0000313" key="3">
    <source>
        <dbReference type="Proteomes" id="UP000460194"/>
    </source>
</evidence>
<evidence type="ECO:0000313" key="2">
    <source>
        <dbReference type="EMBL" id="MYL16420.1"/>
    </source>
</evidence>